<dbReference type="EMBL" id="ACEQ02000005">
    <property type="protein sequence ID" value="EEZ76405.1"/>
    <property type="molecule type" value="Genomic_DNA"/>
</dbReference>
<evidence type="ECO:0000313" key="1">
    <source>
        <dbReference type="EMBL" id="EEZ76405.1"/>
    </source>
</evidence>
<accession>D0W7M0</accession>
<sequence>MATIEIFCKFKYLDSFLRGNDAEGVQMQGGHSCPPNPALRLDCSI</sequence>
<proteinExistence type="predicted"/>
<dbReference type="AlphaFoldDB" id="D0W7M0"/>
<reference evidence="1 2" key="1">
    <citation type="submission" date="2009-10" db="EMBL/GenBank/DDBJ databases">
        <authorList>
            <person name="Weinstock G."/>
            <person name="Sodergren E."/>
            <person name="Clifton S."/>
            <person name="Fulton L."/>
            <person name="Fulton B."/>
            <person name="Courtney L."/>
            <person name="Fronick C."/>
            <person name="Harrison M."/>
            <person name="Strong C."/>
            <person name="Farmer C."/>
            <person name="Delahaunty K."/>
            <person name="Markovic C."/>
            <person name="Hall O."/>
            <person name="Minx P."/>
            <person name="Tomlinson C."/>
            <person name="Mitreva M."/>
            <person name="Nelson J."/>
            <person name="Hou S."/>
            <person name="Wollam A."/>
            <person name="Pepin K.H."/>
            <person name="Johnson M."/>
            <person name="Bhonagiri V."/>
            <person name="Nash W.E."/>
            <person name="Warren W."/>
            <person name="Chinwalla A."/>
            <person name="Mardis E.R."/>
            <person name="Wilson R.K."/>
        </authorList>
    </citation>
    <scope>NUCLEOTIDE SEQUENCE [LARGE SCALE GENOMIC DNA]</scope>
    <source>
        <strain evidence="1 2">ATCC 23970</strain>
    </source>
</reference>
<name>D0W7M0_NEILA</name>
<dbReference type="Proteomes" id="UP000003843">
    <property type="component" value="Unassembled WGS sequence"/>
</dbReference>
<comment type="caution">
    <text evidence="1">The sequence shown here is derived from an EMBL/GenBank/DDBJ whole genome shotgun (WGS) entry which is preliminary data.</text>
</comment>
<gene>
    <name evidence="1" type="ORF">NEILACOT_03520</name>
</gene>
<organism evidence="1 2">
    <name type="scientific">Neisseria lactamica ATCC 23970</name>
    <dbReference type="NCBI Taxonomy" id="546265"/>
    <lineage>
        <taxon>Bacteria</taxon>
        <taxon>Pseudomonadati</taxon>
        <taxon>Pseudomonadota</taxon>
        <taxon>Betaproteobacteria</taxon>
        <taxon>Neisseriales</taxon>
        <taxon>Neisseriaceae</taxon>
        <taxon>Neisseria</taxon>
    </lineage>
</organism>
<protein>
    <submittedName>
        <fullName evidence="1">Uncharacterized protein</fullName>
    </submittedName>
</protein>
<evidence type="ECO:0000313" key="2">
    <source>
        <dbReference type="Proteomes" id="UP000003843"/>
    </source>
</evidence>